<keyword evidence="6" id="KW-1185">Reference proteome</keyword>
<dbReference type="AlphaFoldDB" id="A0A091AQA7"/>
<dbReference type="Gene3D" id="3.20.20.370">
    <property type="entry name" value="Glycoside hydrolase/deacetylase"/>
    <property type="match status" value="1"/>
</dbReference>
<sequence length="352" mass="38911">MFLSSRPAGKRLLACAGLLLLLLTPLASATGTTATKPATAAAVDRRISITIDDLPWATINDGSWPVAEGKSISAELSAHHDRLMAALAQAKVPVVGFVNEGKLVAGTRVDTARVHMLRDWLDAGADLGNHTYGHDDLHAVGLEAFEGEILHGEIFLRPLLAERDKTPRWFRHPYLRAGRTPEDKAALEAFLAEHGYRIAPVTVDTSDWVWAAAYRKTLANPGIQDGLREETLARLRHDYVPYMIAKIDYFEQQSIGLLGYNLPQILLMHANELNADTYAELIAAIRARGYRFVTLEEAVADPAYRRADAYTGKWGPSWIHRWAIGEKKPKEFFAGEPKVAPWVMELAGVDSE</sequence>
<keyword evidence="1" id="KW-0479">Metal-binding</keyword>
<feature type="chain" id="PRO_5001870424" description="NodB homology domain-containing protein" evidence="3">
    <location>
        <begin position="30"/>
        <end position="352"/>
    </location>
</feature>
<protein>
    <recommendedName>
        <fullName evidence="4">NodB homology domain-containing protein</fullName>
    </recommendedName>
</protein>
<keyword evidence="2" id="KW-0378">Hydrolase</keyword>
<organism evidence="5 6">
    <name type="scientific">Arenimonas oryziterrae DSM 21050 = YC6267</name>
    <dbReference type="NCBI Taxonomy" id="1121015"/>
    <lineage>
        <taxon>Bacteria</taxon>
        <taxon>Pseudomonadati</taxon>
        <taxon>Pseudomonadota</taxon>
        <taxon>Gammaproteobacteria</taxon>
        <taxon>Lysobacterales</taxon>
        <taxon>Lysobacteraceae</taxon>
        <taxon>Arenimonas</taxon>
    </lineage>
</organism>
<dbReference type="SUPFAM" id="SSF88713">
    <property type="entry name" value="Glycoside hydrolase/deacetylase"/>
    <property type="match status" value="1"/>
</dbReference>
<name>A0A091AQA7_9GAMM</name>
<evidence type="ECO:0000313" key="5">
    <source>
        <dbReference type="EMBL" id="KFN41199.1"/>
    </source>
</evidence>
<gene>
    <name evidence="5" type="ORF">N789_04750</name>
</gene>
<evidence type="ECO:0000256" key="1">
    <source>
        <dbReference type="ARBA" id="ARBA00022723"/>
    </source>
</evidence>
<dbReference type="GO" id="GO:0005975">
    <property type="term" value="P:carbohydrate metabolic process"/>
    <property type="evidence" value="ECO:0007669"/>
    <property type="project" value="InterPro"/>
</dbReference>
<dbReference type="InterPro" id="IPR050248">
    <property type="entry name" value="Polysacc_deacetylase_ArnD"/>
</dbReference>
<dbReference type="PANTHER" id="PTHR10587:SF133">
    <property type="entry name" value="CHITIN DEACETYLASE 1-RELATED"/>
    <property type="match status" value="1"/>
</dbReference>
<keyword evidence="3" id="KW-0732">Signal</keyword>
<evidence type="ECO:0000256" key="2">
    <source>
        <dbReference type="ARBA" id="ARBA00022801"/>
    </source>
</evidence>
<reference evidence="5 6" key="1">
    <citation type="submission" date="2013-09" db="EMBL/GenBank/DDBJ databases">
        <title>Genome sequencing of Arenimonas oryziterrae.</title>
        <authorList>
            <person name="Chen F."/>
            <person name="Wang G."/>
        </authorList>
    </citation>
    <scope>NUCLEOTIDE SEQUENCE [LARGE SCALE GENOMIC DNA]</scope>
    <source>
        <strain evidence="5 6">YC6267</strain>
    </source>
</reference>
<evidence type="ECO:0000259" key="4">
    <source>
        <dbReference type="Pfam" id="PF01522"/>
    </source>
</evidence>
<dbReference type="OrthoDB" id="115239at2"/>
<comment type="caution">
    <text evidence="5">The sequence shown here is derived from an EMBL/GenBank/DDBJ whole genome shotgun (WGS) entry which is preliminary data.</text>
</comment>
<accession>A0A091AQA7</accession>
<dbReference type="GO" id="GO:0016810">
    <property type="term" value="F:hydrolase activity, acting on carbon-nitrogen (but not peptide) bonds"/>
    <property type="evidence" value="ECO:0007669"/>
    <property type="project" value="InterPro"/>
</dbReference>
<dbReference type="eggNOG" id="COG0726">
    <property type="taxonomic scope" value="Bacteria"/>
</dbReference>
<dbReference type="PANTHER" id="PTHR10587">
    <property type="entry name" value="GLYCOSYL TRANSFERASE-RELATED"/>
    <property type="match status" value="1"/>
</dbReference>
<dbReference type="InterPro" id="IPR011330">
    <property type="entry name" value="Glyco_hydro/deAcase_b/a-brl"/>
</dbReference>
<proteinExistence type="predicted"/>
<evidence type="ECO:0000256" key="3">
    <source>
        <dbReference type="SAM" id="SignalP"/>
    </source>
</evidence>
<dbReference type="GO" id="GO:0046872">
    <property type="term" value="F:metal ion binding"/>
    <property type="evidence" value="ECO:0007669"/>
    <property type="project" value="UniProtKB-KW"/>
</dbReference>
<feature type="domain" description="NodB homology" evidence="4">
    <location>
        <begin position="45"/>
        <end position="180"/>
    </location>
</feature>
<dbReference type="Pfam" id="PF01522">
    <property type="entry name" value="Polysacc_deac_1"/>
    <property type="match status" value="1"/>
</dbReference>
<evidence type="ECO:0000313" key="6">
    <source>
        <dbReference type="Proteomes" id="UP000029385"/>
    </source>
</evidence>
<dbReference type="InterPro" id="IPR002509">
    <property type="entry name" value="NODB_dom"/>
</dbReference>
<dbReference type="EMBL" id="AVCI01000045">
    <property type="protein sequence ID" value="KFN41199.1"/>
    <property type="molecule type" value="Genomic_DNA"/>
</dbReference>
<dbReference type="RefSeq" id="WP_022967896.1">
    <property type="nucleotide sequence ID" value="NZ_ATVD01000001.1"/>
</dbReference>
<dbReference type="GO" id="GO:0016020">
    <property type="term" value="C:membrane"/>
    <property type="evidence" value="ECO:0007669"/>
    <property type="project" value="TreeGrafter"/>
</dbReference>
<feature type="signal peptide" evidence="3">
    <location>
        <begin position="1"/>
        <end position="29"/>
    </location>
</feature>
<dbReference type="Proteomes" id="UP000029385">
    <property type="component" value="Unassembled WGS sequence"/>
</dbReference>
<dbReference type="CDD" id="cd10960">
    <property type="entry name" value="CE4_NodB_like_1"/>
    <property type="match status" value="1"/>
</dbReference>
<dbReference type="PATRIC" id="fig|1121015.4.peg.2633"/>
<dbReference type="STRING" id="1121015.GCA_000420545_00223"/>